<dbReference type="EMBL" id="CAJHIT010000006">
    <property type="protein sequence ID" value="CAD6502358.1"/>
    <property type="molecule type" value="Genomic_DNA"/>
</dbReference>
<sequence>MRVTSYKPTAF</sequence>
<accession>A0A9W4GF32</accession>
<organism evidence="1 2">
    <name type="scientific">Blumeria graminis f. sp. triticale</name>
    <dbReference type="NCBI Taxonomy" id="1689686"/>
    <lineage>
        <taxon>Eukaryota</taxon>
        <taxon>Fungi</taxon>
        <taxon>Dikarya</taxon>
        <taxon>Ascomycota</taxon>
        <taxon>Pezizomycotina</taxon>
        <taxon>Leotiomycetes</taxon>
        <taxon>Erysiphales</taxon>
        <taxon>Erysiphaceae</taxon>
        <taxon>Blumeria</taxon>
    </lineage>
</organism>
<proteinExistence type="predicted"/>
<gene>
    <name evidence="1" type="ORF">BGTH12_LOCUS3716</name>
</gene>
<name>A0A9W4GF32_BLUGR</name>
<dbReference type="Proteomes" id="UP000683417">
    <property type="component" value="Unassembled WGS sequence"/>
</dbReference>
<reference evidence="1" key="1">
    <citation type="submission" date="2020-10" db="EMBL/GenBank/DDBJ databases">
        <authorList>
            <person name="Muller C M."/>
        </authorList>
    </citation>
    <scope>NUCLEOTIDE SEQUENCE</scope>
    <source>
        <strain evidence="1">THUN-12</strain>
    </source>
</reference>
<comment type="caution">
    <text evidence="1">The sequence shown here is derived from an EMBL/GenBank/DDBJ whole genome shotgun (WGS) entry which is preliminary data.</text>
</comment>
<evidence type="ECO:0000313" key="1">
    <source>
        <dbReference type="EMBL" id="CAD6502358.1"/>
    </source>
</evidence>
<protein>
    <submittedName>
        <fullName evidence="1">BgTH12-04951</fullName>
    </submittedName>
</protein>
<evidence type="ECO:0000313" key="2">
    <source>
        <dbReference type="Proteomes" id="UP000683417"/>
    </source>
</evidence>